<accession>A0A561VQ81</accession>
<organism evidence="2 3">
    <name type="scientific">Actinoplanes teichomyceticus</name>
    <dbReference type="NCBI Taxonomy" id="1867"/>
    <lineage>
        <taxon>Bacteria</taxon>
        <taxon>Bacillati</taxon>
        <taxon>Actinomycetota</taxon>
        <taxon>Actinomycetes</taxon>
        <taxon>Micromonosporales</taxon>
        <taxon>Micromonosporaceae</taxon>
        <taxon>Actinoplanes</taxon>
    </lineage>
</organism>
<dbReference type="Gene3D" id="3.10.180.10">
    <property type="entry name" value="2,3-Dihydroxybiphenyl 1,2-Dioxygenase, domain 1"/>
    <property type="match status" value="1"/>
</dbReference>
<gene>
    <name evidence="2" type="ORF">FHX34_10473</name>
</gene>
<dbReference type="EMBL" id="VIWY01000004">
    <property type="protein sequence ID" value="TWG13785.1"/>
    <property type="molecule type" value="Genomic_DNA"/>
</dbReference>
<dbReference type="InterPro" id="IPR029068">
    <property type="entry name" value="Glyas_Bleomycin-R_OHBP_Dase"/>
</dbReference>
<comment type="caution">
    <text evidence="2">The sequence shown here is derived from an EMBL/GenBank/DDBJ whole genome shotgun (WGS) entry which is preliminary data.</text>
</comment>
<dbReference type="OrthoDB" id="9813630at2"/>
<evidence type="ECO:0000259" key="1">
    <source>
        <dbReference type="PROSITE" id="PS51819"/>
    </source>
</evidence>
<dbReference type="Pfam" id="PF00903">
    <property type="entry name" value="Glyoxalase"/>
    <property type="match status" value="1"/>
</dbReference>
<sequence length="129" mass="13796">MAFRIDDLHHVQLLIPGGGEAVARAFYAGVLGMAEVRKPPALAARGGCWFRAGGWEVHLGPVPDFTPAAKAHPGVLVEDLDALAGVLRAAGHPVEWDPHFPGHRRLYSADGHGNRLEFLEPIVGRIAGE</sequence>
<keyword evidence="3" id="KW-1185">Reference proteome</keyword>
<dbReference type="RefSeq" id="WP_122976329.1">
    <property type="nucleotide sequence ID" value="NZ_BOMX01000061.1"/>
</dbReference>
<dbReference type="InterPro" id="IPR004360">
    <property type="entry name" value="Glyas_Fos-R_dOase_dom"/>
</dbReference>
<evidence type="ECO:0000313" key="2">
    <source>
        <dbReference type="EMBL" id="TWG13785.1"/>
    </source>
</evidence>
<dbReference type="PANTHER" id="PTHR39175:SF1">
    <property type="entry name" value="FAMILY PROTEIN, PUTATIVE (AFU_ORTHOLOGUE AFUA_3G15060)-RELATED"/>
    <property type="match status" value="1"/>
</dbReference>
<dbReference type="InterPro" id="IPR037523">
    <property type="entry name" value="VOC_core"/>
</dbReference>
<dbReference type="SUPFAM" id="SSF54593">
    <property type="entry name" value="Glyoxalase/Bleomycin resistance protein/Dihydroxybiphenyl dioxygenase"/>
    <property type="match status" value="1"/>
</dbReference>
<evidence type="ECO:0000313" key="3">
    <source>
        <dbReference type="Proteomes" id="UP000320239"/>
    </source>
</evidence>
<feature type="domain" description="VOC" evidence="1">
    <location>
        <begin position="7"/>
        <end position="121"/>
    </location>
</feature>
<dbReference type="PANTHER" id="PTHR39175">
    <property type="entry name" value="FAMILY PROTEIN, PUTATIVE (AFU_ORTHOLOGUE AFUA_3G15060)-RELATED"/>
    <property type="match status" value="1"/>
</dbReference>
<dbReference type="PROSITE" id="PS51819">
    <property type="entry name" value="VOC"/>
    <property type="match status" value="1"/>
</dbReference>
<name>A0A561VQ81_ACTTI</name>
<dbReference type="AlphaFoldDB" id="A0A561VQ81"/>
<reference evidence="2 3" key="1">
    <citation type="submission" date="2019-06" db="EMBL/GenBank/DDBJ databases">
        <title>Sequencing the genomes of 1000 actinobacteria strains.</title>
        <authorList>
            <person name="Klenk H.-P."/>
        </authorList>
    </citation>
    <scope>NUCLEOTIDE SEQUENCE [LARGE SCALE GENOMIC DNA]</scope>
    <source>
        <strain evidence="2 3">DSM 43866</strain>
    </source>
</reference>
<proteinExistence type="predicted"/>
<dbReference type="Proteomes" id="UP000320239">
    <property type="component" value="Unassembled WGS sequence"/>
</dbReference>
<protein>
    <recommendedName>
        <fullName evidence="1">VOC domain-containing protein</fullName>
    </recommendedName>
</protein>